<feature type="domain" description="Flagellar Assembly Protein A N-terminal region" evidence="1">
    <location>
        <begin position="83"/>
        <end position="241"/>
    </location>
</feature>
<dbReference type="OrthoDB" id="1279at2"/>
<dbReference type="RefSeq" id="WP_085544829.1">
    <property type="nucleotide sequence ID" value="NZ_FXBB01000019.1"/>
</dbReference>
<dbReference type="AlphaFoldDB" id="A0A1X7JZW2"/>
<dbReference type="Pfam" id="PF20250">
    <property type="entry name" value="FapA_N"/>
    <property type="match status" value="1"/>
</dbReference>
<dbReference type="Proteomes" id="UP000193355">
    <property type="component" value="Unassembled WGS sequence"/>
</dbReference>
<name>A0A1X7JZW2_9BACT</name>
<accession>A0A1X7JZW2</accession>
<dbReference type="STRING" id="561720.SAMN06275492_11919"/>
<dbReference type="InterPro" id="IPR046866">
    <property type="entry name" value="FapA_N"/>
</dbReference>
<evidence type="ECO:0000313" key="2">
    <source>
        <dbReference type="EMBL" id="SMG33889.1"/>
    </source>
</evidence>
<protein>
    <submittedName>
        <fullName evidence="2">Uncharacterized conserved protein, DUF342 family</fullName>
    </submittedName>
</protein>
<reference evidence="3" key="1">
    <citation type="submission" date="2017-04" db="EMBL/GenBank/DDBJ databases">
        <authorList>
            <person name="Varghese N."/>
            <person name="Submissions S."/>
        </authorList>
    </citation>
    <scope>NUCLEOTIDE SEQUENCE [LARGE SCALE GENOMIC DNA]</scope>
    <source>
        <strain evidence="3">USBA 82</strain>
    </source>
</reference>
<sequence>MEQCLELERSEGFVLYREGDSLSMEVLSPPVGVLDLLSALRRHADPDGIDLDKVRSLASSGGKAEIGYVAGDGATDRASVKIVDDGNRCLLTLPKGFDDLDKVESLLASKGVVQGINMDEVRKAVLESAAGNDVFNRTVACGIPPVNGEDGWIECLKEKASGKPMTDEAGEVDFYSLDLIVLVKKGEVLAIRHDPVEPMDGSTVTGKAVPGRKGKSPRVVYGSGIEFVDGKLIASMDGQLIWRGEKMFVEPLLEIKGNVGPETGNIRYHGTVLVHGDVSDGYNVDAEGDVEVRGCVERAHIKSGGNISIRYGVAGKEVAVIEAKGDVLAKFIQEAEVKCSALKVNEYILRAKISAKKGVMVEGRHGMVMSSRIEASSYVNVRTVRMMKQEDSSIAISGVSRAELFARYKRLLAEDEKDSDRMLVLSASIRTLSEKGLYKQATTRLAEFVSLEEAQAERSAVISDIRETLKNLKGDATLNLIGQSSGSLPVRLKGVSCRVESGARWMTMFYDPDSDQVRVVGRG</sequence>
<dbReference type="Pfam" id="PF03961">
    <property type="entry name" value="FapA"/>
    <property type="match status" value="1"/>
</dbReference>
<dbReference type="PANTHER" id="PTHR38032">
    <property type="entry name" value="POLYMERASE-RELATED"/>
    <property type="match status" value="1"/>
</dbReference>
<keyword evidence="3" id="KW-1185">Reference proteome</keyword>
<dbReference type="InterPro" id="IPR005646">
    <property type="entry name" value="FapA"/>
</dbReference>
<organism evidence="2 3">
    <name type="scientific">Dethiosulfovibrio salsuginis</name>
    <dbReference type="NCBI Taxonomy" id="561720"/>
    <lineage>
        <taxon>Bacteria</taxon>
        <taxon>Thermotogati</taxon>
        <taxon>Synergistota</taxon>
        <taxon>Synergistia</taxon>
        <taxon>Synergistales</taxon>
        <taxon>Dethiosulfovibrionaceae</taxon>
        <taxon>Dethiosulfovibrio</taxon>
    </lineage>
</organism>
<dbReference type="EMBL" id="FXBB01000019">
    <property type="protein sequence ID" value="SMG33889.1"/>
    <property type="molecule type" value="Genomic_DNA"/>
</dbReference>
<dbReference type="InterPro" id="IPR046865">
    <property type="entry name" value="FapA_b_solenoid"/>
</dbReference>
<evidence type="ECO:0000259" key="1">
    <source>
        <dbReference type="Pfam" id="PF20250"/>
    </source>
</evidence>
<dbReference type="PANTHER" id="PTHR38032:SF1">
    <property type="entry name" value="RNA-BINDING PROTEIN KHPB N-TERMINAL DOMAIN-CONTAINING PROTEIN"/>
    <property type="match status" value="1"/>
</dbReference>
<proteinExistence type="predicted"/>
<evidence type="ECO:0000313" key="3">
    <source>
        <dbReference type="Proteomes" id="UP000193355"/>
    </source>
</evidence>
<gene>
    <name evidence="2" type="ORF">SAMN06275492_11919</name>
</gene>